<feature type="domain" description="Transposase IS116/IS110/IS902 C-terminal" evidence="1">
    <location>
        <begin position="7"/>
        <end position="93"/>
    </location>
</feature>
<reference evidence="2 3" key="1">
    <citation type="submission" date="2021-04" db="EMBL/GenBank/DDBJ databases">
        <title>Mariniflexile gromovii gen. nov., sp. nov., a gliding bacterium isolated from the sea urchin Strongylocentrotus intermedius.</title>
        <authorList>
            <person name="Ko S."/>
            <person name="Le V."/>
            <person name="Ahn C.-Y."/>
            <person name="Oh H.-M."/>
        </authorList>
    </citation>
    <scope>NUCLEOTIDE SEQUENCE [LARGE SCALE GENOMIC DNA]</scope>
    <source>
        <strain evidence="2 3">KCTC 12570</strain>
    </source>
</reference>
<keyword evidence="3" id="KW-1185">Reference proteome</keyword>
<evidence type="ECO:0000313" key="2">
    <source>
        <dbReference type="EMBL" id="MBP0904084.1"/>
    </source>
</evidence>
<name>A0ABS4BU10_9FLAO</name>
<dbReference type="PANTHER" id="PTHR33055">
    <property type="entry name" value="TRANSPOSASE FOR INSERTION SEQUENCE ELEMENT IS1111A"/>
    <property type="match status" value="1"/>
</dbReference>
<evidence type="ECO:0000259" key="1">
    <source>
        <dbReference type="Pfam" id="PF02371"/>
    </source>
</evidence>
<organism evidence="2 3">
    <name type="scientific">Mariniflexile gromovii</name>
    <dbReference type="NCBI Taxonomy" id="362523"/>
    <lineage>
        <taxon>Bacteria</taxon>
        <taxon>Pseudomonadati</taxon>
        <taxon>Bacteroidota</taxon>
        <taxon>Flavobacteriia</taxon>
        <taxon>Flavobacteriales</taxon>
        <taxon>Flavobacteriaceae</taxon>
        <taxon>Mariniflexile</taxon>
    </lineage>
</organism>
<dbReference type="Proteomes" id="UP000670776">
    <property type="component" value="Unassembled WGS sequence"/>
</dbReference>
<comment type="caution">
    <text evidence="2">The sequence shown here is derived from an EMBL/GenBank/DDBJ whole genome shotgun (WGS) entry which is preliminary data.</text>
</comment>
<dbReference type="EMBL" id="JAGJCB010000008">
    <property type="protein sequence ID" value="MBP0904084.1"/>
    <property type="molecule type" value="Genomic_DNA"/>
</dbReference>
<dbReference type="InterPro" id="IPR047650">
    <property type="entry name" value="Transpos_IS110"/>
</dbReference>
<protein>
    <submittedName>
        <fullName evidence="2">IS110 family transposase</fullName>
    </submittedName>
</protein>
<dbReference type="Pfam" id="PF02371">
    <property type="entry name" value="Transposase_20"/>
    <property type="match status" value="1"/>
</dbReference>
<accession>A0ABS4BU10</accession>
<evidence type="ECO:0000313" key="3">
    <source>
        <dbReference type="Proteomes" id="UP000670776"/>
    </source>
</evidence>
<proteinExistence type="predicted"/>
<dbReference type="PANTHER" id="PTHR33055:SF3">
    <property type="entry name" value="PUTATIVE TRANSPOSASE FOR IS117-RELATED"/>
    <property type="match status" value="1"/>
</dbReference>
<dbReference type="RefSeq" id="WP_209654984.1">
    <property type="nucleotide sequence ID" value="NZ_JAGJCB010000008.1"/>
</dbReference>
<dbReference type="InterPro" id="IPR003346">
    <property type="entry name" value="Transposase_20"/>
</dbReference>
<sequence>SLKEQSKLIKSVPGVGKVLSWYMLAKTEGFTKITEPRKMACFSGVVPFEHQSGSSIYRKPKVSFYADKSIKCILHLGALSAIRLKNDLGNYYRRKVSEGKNKMSVLNAVRNKIIHRIFAVIKNQTIYKNNLVLS</sequence>
<feature type="non-terminal residue" evidence="2">
    <location>
        <position position="1"/>
    </location>
</feature>
<gene>
    <name evidence="2" type="ORF">J8H85_09605</name>
</gene>